<dbReference type="GO" id="GO:0140949">
    <property type="term" value="F:histone H3K9 trimethyltransferase activity"/>
    <property type="evidence" value="ECO:0007669"/>
    <property type="project" value="UniProtKB-EC"/>
</dbReference>
<evidence type="ECO:0000256" key="11">
    <source>
        <dbReference type="ARBA" id="ARBA00023015"/>
    </source>
</evidence>
<evidence type="ECO:0000313" key="22">
    <source>
        <dbReference type="Proteomes" id="UP001381693"/>
    </source>
</evidence>
<dbReference type="Pfam" id="PF05965">
    <property type="entry name" value="FYRC"/>
    <property type="match status" value="1"/>
</dbReference>
<dbReference type="CDD" id="cd15508">
    <property type="entry name" value="PHD3_KMT2A_like"/>
    <property type="match status" value="1"/>
</dbReference>
<keyword evidence="12" id="KW-0103">Bromodomain</keyword>
<dbReference type="InterPro" id="IPR003616">
    <property type="entry name" value="Post-SET_dom"/>
</dbReference>
<feature type="domain" description="SET" evidence="18">
    <location>
        <begin position="2584"/>
        <end position="2700"/>
    </location>
</feature>
<dbReference type="EMBL" id="JAXCGZ010019473">
    <property type="protein sequence ID" value="KAK7066067.1"/>
    <property type="molecule type" value="Genomic_DNA"/>
</dbReference>
<dbReference type="InterPro" id="IPR034732">
    <property type="entry name" value="EPHD"/>
</dbReference>
<evidence type="ECO:0000256" key="8">
    <source>
        <dbReference type="ARBA" id="ARBA00022771"/>
    </source>
</evidence>
<evidence type="ECO:0000259" key="20">
    <source>
        <dbReference type="PROSITE" id="PS51805"/>
    </source>
</evidence>
<dbReference type="Gene3D" id="3.30.160.360">
    <property type="match status" value="2"/>
</dbReference>
<dbReference type="SMART" id="SM00317">
    <property type="entry name" value="SET"/>
    <property type="match status" value="1"/>
</dbReference>
<evidence type="ECO:0000313" key="21">
    <source>
        <dbReference type="EMBL" id="KAK7066067.1"/>
    </source>
</evidence>
<gene>
    <name evidence="21" type="ORF">SK128_026400</name>
</gene>
<feature type="compositionally biased region" description="Basic and acidic residues" evidence="17">
    <location>
        <begin position="365"/>
        <end position="375"/>
    </location>
</feature>
<dbReference type="SMART" id="SM00508">
    <property type="entry name" value="PostSET"/>
    <property type="match status" value="1"/>
</dbReference>
<dbReference type="FunFam" id="3.30.40.10:FF:000002">
    <property type="entry name" value="Histone-lysine N-methyltransferase"/>
    <property type="match status" value="1"/>
</dbReference>
<evidence type="ECO:0000256" key="1">
    <source>
        <dbReference type="ARBA" id="ARBA00004123"/>
    </source>
</evidence>
<dbReference type="PROSITE" id="PS51542">
    <property type="entry name" value="FYRN"/>
    <property type="match status" value="1"/>
</dbReference>
<dbReference type="InterPro" id="IPR003888">
    <property type="entry name" value="FYrich_N"/>
</dbReference>
<evidence type="ECO:0000256" key="10">
    <source>
        <dbReference type="ARBA" id="ARBA00022853"/>
    </source>
</evidence>
<dbReference type="GO" id="GO:0045893">
    <property type="term" value="P:positive regulation of DNA-templated transcription"/>
    <property type="evidence" value="ECO:0007669"/>
    <property type="project" value="TreeGrafter"/>
</dbReference>
<dbReference type="Proteomes" id="UP001381693">
    <property type="component" value="Unassembled WGS sequence"/>
</dbReference>
<proteinExistence type="predicted"/>
<dbReference type="SUPFAM" id="SSF82199">
    <property type="entry name" value="SET domain"/>
    <property type="match status" value="1"/>
</dbReference>
<dbReference type="EC" id="2.1.1.355" evidence="2"/>
<keyword evidence="22" id="KW-1185">Reference proteome</keyword>
<protein>
    <recommendedName>
        <fullName evidence="16">Histone-lysine N-methyltransferase trithorax</fullName>
        <ecNumber evidence="2">2.1.1.355</ecNumber>
    </recommendedName>
</protein>
<evidence type="ECO:0000256" key="17">
    <source>
        <dbReference type="SAM" id="MobiDB-lite"/>
    </source>
</evidence>
<dbReference type="GO" id="GO:0005700">
    <property type="term" value="C:polytene chromosome"/>
    <property type="evidence" value="ECO:0007669"/>
    <property type="project" value="UniProtKB-ARBA"/>
</dbReference>
<dbReference type="GO" id="GO:0042800">
    <property type="term" value="F:histone H3K4 methyltransferase activity"/>
    <property type="evidence" value="ECO:0007669"/>
    <property type="project" value="TreeGrafter"/>
</dbReference>
<feature type="region of interest" description="Disordered" evidence="17">
    <location>
        <begin position="1230"/>
        <end position="1255"/>
    </location>
</feature>
<evidence type="ECO:0000256" key="13">
    <source>
        <dbReference type="ARBA" id="ARBA00023125"/>
    </source>
</evidence>
<feature type="region of interest" description="Disordered" evidence="17">
    <location>
        <begin position="1474"/>
        <end position="1513"/>
    </location>
</feature>
<dbReference type="InterPro" id="IPR013083">
    <property type="entry name" value="Znf_RING/FYVE/PHD"/>
</dbReference>
<evidence type="ECO:0000256" key="3">
    <source>
        <dbReference type="ARBA" id="ARBA00022603"/>
    </source>
</evidence>
<feature type="compositionally biased region" description="Low complexity" evidence="17">
    <location>
        <begin position="1241"/>
        <end position="1251"/>
    </location>
</feature>
<dbReference type="GO" id="GO:0032259">
    <property type="term" value="P:methylation"/>
    <property type="evidence" value="ECO:0007669"/>
    <property type="project" value="UniProtKB-KW"/>
</dbReference>
<dbReference type="InterPro" id="IPR047219">
    <property type="entry name" value="KMT2A_2B_SET"/>
</dbReference>
<dbReference type="Gene3D" id="1.20.920.10">
    <property type="entry name" value="Bromodomain-like"/>
    <property type="match status" value="1"/>
</dbReference>
<comment type="caution">
    <text evidence="21">The sequence shown here is derived from an EMBL/GenBank/DDBJ whole genome shotgun (WGS) entry which is preliminary data.</text>
</comment>
<keyword evidence="15" id="KW-0539">Nucleus</keyword>
<feature type="compositionally biased region" description="Low complexity" evidence="17">
    <location>
        <begin position="1168"/>
        <end position="1209"/>
    </location>
</feature>
<evidence type="ECO:0000256" key="2">
    <source>
        <dbReference type="ARBA" id="ARBA00012183"/>
    </source>
</evidence>
<sequence>MTVTTECIYFQMMECGRCGEWIHAHCEGLNNEHYQILSFLPDSVEYVCRICIMEEESNWLDAVNKELAAGCEAVIQSLINSKCAKHLVKREINKLSLSGLSSLSYTSSVISNPMQKQEMLLEHTKASVGGEKLVLTDTQSSVPLAVTSSGAGLFDFQTDLGNENITGNDAIPVLENENSDNSSHIVSSAFNQDNGCGAFSSASEGDVVINQPTVRNHYIVESHVHSAENSFMENAVITQINTCNTDIANHTGTEQTTKNLCTISQTYCGKEPAVLFKDLLVENSTQHKTNCKEDRGEKLLTSDNPNQGNTKLRLKRCRMRSSSAWTSLGPPVCNSITNENIRLKECSVRLKDICKSRSPSLSPRVIHDSDNDDKHKKNPITFTPVSSSSLPEYKTAEAVSEAITNLNISKAIHDNGPELCVRENLQTLLDVKDAGVSCTQVDGPNDETTTAAHVIRNLFYDSRSPALLESASVRQETPESPSCEKSDDNVIDMANKININNNSTCKSTDIACLENRFISPKYKITKDIDDDCVSSEVSSFCDTDTEIESIQDDPDEPKDLLSVREKLRDGKYNSLLQFHVDTARVIEFGKHLNRSQTRNILTSYTKHMKDCFPWFNLKGINIFELVDKKRSFPVPFSDHNYASQSQNPGSLHYRFTPRDVPTIRKRNCSPLKGVITHDHRKCVLCGQEGDGDPNSTGRLLYLGQDEWMHINCGLWSSEVYEEVDGGLQNVYLAVNRGRLVKCSMCQERGATVGCCHKTCQATYHFMCARQSVCQFMEDKRIYCPVHMSSANGVEKSDDFLVNRCVYVDMDSEKKKWKQVAGNRVNIIIGSLIIRNLGKIVPESDSAEALIPVDFSCSRKYWSTVDPTKQVSYTCRTKRVIPTSDDSLLGEGAEIHRTIDHSLGEDAVQREMTALRKWFKQLEESKVEKKSRETNIIPPHLCPLYRSIKERDSMQIIELGTRCCTPPSVVESDVRQCIEDIIDKVSRSVEEESLLFDSDLPAIVSAADNELISMVLNDLDACDPITLHSTPSTSGRPSPLDIDFLSTCDHMMDSGKVSHSGNLTQEAQETVCDSQVMLEEDVSNTAATLAPVLQASLSHSSIQSQSSNSHDHIHQEGYDEQLTPALTDTFDDIKESFVDTVSPPPSNNQVPMPSTLELNLSREKSCDPNSSSNSTSDNSTSSSSESKSDSNSSSCSNSKRSASSSIGVATSSPESCIAGVISNNSSPDTCSRVLSENLGNTDSSSSNDSSQSMRCATQNSSALLSAKANSALKQICRVLPMPSTQGRRSSSASEHSDAVSFDVSPPVSRRSPRNFVDDISITPNGRRNDRKKICMKRNYKTVIKKYPLRSGMRKSKPYETVQIEINETIEIPRGEGSGMMRKSRKRKWSGILDTDEENDRNNRDSCELEGTELTLDHCRNEDDSKENSVSKKVLKFSDDSSDITVSIVNNNNNLCDFSKSRVHKYRHKTVLQLDGAADGSSSSAEMSESQDEGMIGDYQKIPKPEDSQSPPPHSTLAMRIKEQSLARSSPGEEGPYKCGKCKRLYRTKESYQKHIETCTFEVDSSSTSDDEEDHDLIKIENEAILHSLPLPINVKVEDIEDSVVTSVSEDESAYECNTQNVHSFPQPEDVKIEDIEDSVISLVPKAKNEHKCDTHNVPDAQNTSDIKLASQEFATSQNISLIENIVSNLETKRIAGSAGDLMQDYSDVLGRPKFSGEEPTIKKSRIDTNLPRQPGVHRQVRTAIKKSPLARGDDVELLQVVQGVPSPGTEVFVPPPVSPVKYNPIMKKNVSPRRYSNVRLMRGGRNYQYRRAPPQLPSQEHYQGTSNIHMNPATATPIQVTVQPMGNTSAQILTPAPAATFQPFSGQTGPYSPSPQLTSPVAHISPAVQIASPVPPPMTQQVSPQVNPQAQLLTVVSAPPVAVPQGYALQYVGSFRDDKMGSGGGSLVTYPTAPVVVPQPQFVVAPQQSSVVMSQMVNTNITYSFATPETLVINQPAVVPGMQPVQYLGQQQQQLAPQTQVMQSHTEQQIGSVMQYGQSGLSPQQTSQVASHSSHHLQPSGQIPSSCLSFSDVHNNQICVSQQPQTLPPTSIMSRELSFQGLGSKPVLTTQPICSTISAFPTPSVNLPVSTNMGLQSTPMVRQRPQASVAPQIIQPLPTVTAASFSDGSSQENVSHSRLPFAGRPLTGIVRTVATVAPAVITTTSVVSISTCSSSTKLTSADSSPKVATVRPRPTYSYRDAMRDKQLERQKQRQDMLQLDASSLNDKPLEFMKGKENMECAVSDSESDSEYDTAGRNVLKDKEDRLETQSYKLVLRKDSSARTGFNVLPVSGPDAPLPAPEVKELRIKAKVSVGPKRKKAKCRDADNDLIIACKDTSQDLYVNEQLPNFSVNPMHNPVQDDPSIFEKPKSCNSEPYIVFELTSEDGFHVESRHISEVWQKVFDAVSAARASMKMDSKYASNIQDIGHGGAMSGLHMLGLTHNAVQYLLEQLPGAKDCHKYSFQFHRRPQEEGAVEENPSGCARTESFKVRSPYDIFSWLASKHRRMPEKALFQQEEIQLSTTRRATSLELPMAMRYRHLRETAREAVGVFRSSIHGRGLFCKRDIDSGEMVIEYAGQVIRSSMCDMREKDYESKGIGCYMFRIDDDTVIDATMHGNAARFINHSCDPNCYSRVVDILGKKHIIIFALRRIIRGEELTYDYKFPIEDDKIPCTCGARRCRKYLN</sequence>
<keyword evidence="11" id="KW-0805">Transcription regulation</keyword>
<dbReference type="PANTHER" id="PTHR45838">
    <property type="entry name" value="HISTONE-LYSINE-N-METHYLTRANSFERASE 2 KMT2 FAMILY MEMBER"/>
    <property type="match status" value="1"/>
</dbReference>
<dbReference type="InterPro" id="IPR046341">
    <property type="entry name" value="SET_dom_sf"/>
</dbReference>
<feature type="region of interest" description="Disordered" evidence="17">
    <location>
        <begin position="361"/>
        <end position="383"/>
    </location>
</feature>
<keyword evidence="6" id="KW-0479">Metal-binding</keyword>
<dbReference type="InterPro" id="IPR011011">
    <property type="entry name" value="Znf_FYVE_PHD"/>
</dbReference>
<keyword evidence="10" id="KW-0156">Chromatin regulator</keyword>
<keyword evidence="9" id="KW-0862">Zinc</keyword>
<dbReference type="PROSITE" id="PS51805">
    <property type="entry name" value="EPHD"/>
    <property type="match status" value="1"/>
</dbReference>
<dbReference type="SMART" id="SM00249">
    <property type="entry name" value="PHD"/>
    <property type="match status" value="2"/>
</dbReference>
<dbReference type="Gene3D" id="3.30.40.10">
    <property type="entry name" value="Zinc/RING finger domain, C3HC4 (zinc finger)"/>
    <property type="match status" value="2"/>
</dbReference>
<dbReference type="PANTHER" id="PTHR45838:SF4">
    <property type="entry name" value="HISTONE-LYSINE N-METHYLTRANSFERASE TRITHORAX"/>
    <property type="match status" value="1"/>
</dbReference>
<dbReference type="SUPFAM" id="SSF57903">
    <property type="entry name" value="FYVE/PHD zinc finger"/>
    <property type="match status" value="1"/>
</dbReference>
<feature type="domain" description="Post-SET" evidence="19">
    <location>
        <begin position="2706"/>
        <end position="2722"/>
    </location>
</feature>
<evidence type="ECO:0000256" key="12">
    <source>
        <dbReference type="ARBA" id="ARBA00023117"/>
    </source>
</evidence>
<evidence type="ECO:0000259" key="19">
    <source>
        <dbReference type="PROSITE" id="PS50868"/>
    </source>
</evidence>
<keyword evidence="4" id="KW-0808">Transferase</keyword>
<dbReference type="InterPro" id="IPR003889">
    <property type="entry name" value="FYrich_C"/>
</dbReference>
<keyword evidence="5" id="KW-0949">S-adenosyl-L-methionine</keyword>
<dbReference type="InterPro" id="IPR001214">
    <property type="entry name" value="SET_dom"/>
</dbReference>
<dbReference type="InterPro" id="IPR036427">
    <property type="entry name" value="Bromodomain-like_sf"/>
</dbReference>
<evidence type="ECO:0000256" key="14">
    <source>
        <dbReference type="ARBA" id="ARBA00023163"/>
    </source>
</evidence>
<keyword evidence="14" id="KW-0804">Transcription</keyword>
<keyword evidence="3" id="KW-0489">Methyltransferase</keyword>
<dbReference type="Gene3D" id="2.170.270.10">
    <property type="entry name" value="SET domain"/>
    <property type="match status" value="1"/>
</dbReference>
<evidence type="ECO:0000256" key="7">
    <source>
        <dbReference type="ARBA" id="ARBA00022737"/>
    </source>
</evidence>
<organism evidence="21 22">
    <name type="scientific">Halocaridina rubra</name>
    <name type="common">Hawaiian red shrimp</name>
    <dbReference type="NCBI Taxonomy" id="373956"/>
    <lineage>
        <taxon>Eukaryota</taxon>
        <taxon>Metazoa</taxon>
        <taxon>Ecdysozoa</taxon>
        <taxon>Arthropoda</taxon>
        <taxon>Crustacea</taxon>
        <taxon>Multicrustacea</taxon>
        <taxon>Malacostraca</taxon>
        <taxon>Eumalacostraca</taxon>
        <taxon>Eucarida</taxon>
        <taxon>Decapoda</taxon>
        <taxon>Pleocyemata</taxon>
        <taxon>Caridea</taxon>
        <taxon>Atyoidea</taxon>
        <taxon>Atyidae</taxon>
        <taxon>Halocaridina</taxon>
    </lineage>
</organism>
<keyword evidence="7" id="KW-0677">Repeat</keyword>
<dbReference type="CDD" id="cd19170">
    <property type="entry name" value="SET_KMT2A_2B"/>
    <property type="match status" value="1"/>
</dbReference>
<dbReference type="CDD" id="cd15664">
    <property type="entry name" value="ePHD_KMT2A_like"/>
    <property type="match status" value="1"/>
</dbReference>
<evidence type="ECO:0000256" key="9">
    <source>
        <dbReference type="ARBA" id="ARBA00022833"/>
    </source>
</evidence>
<evidence type="ECO:0000256" key="15">
    <source>
        <dbReference type="ARBA" id="ARBA00023242"/>
    </source>
</evidence>
<dbReference type="SMART" id="SM00542">
    <property type="entry name" value="FYRC"/>
    <property type="match status" value="1"/>
</dbReference>
<evidence type="ECO:0000256" key="4">
    <source>
        <dbReference type="ARBA" id="ARBA00022679"/>
    </source>
</evidence>
<dbReference type="FunFam" id="2.170.270.10:FF:000004">
    <property type="entry name" value="Histone-lysine N-methyltransferase"/>
    <property type="match status" value="1"/>
</dbReference>
<comment type="subcellular location">
    <subcellularLocation>
        <location evidence="1">Nucleus</location>
    </subcellularLocation>
</comment>
<dbReference type="Pfam" id="PF05964">
    <property type="entry name" value="FYRN"/>
    <property type="match status" value="1"/>
</dbReference>
<evidence type="ECO:0000256" key="6">
    <source>
        <dbReference type="ARBA" id="ARBA00022723"/>
    </source>
</evidence>
<evidence type="ECO:0000256" key="16">
    <source>
        <dbReference type="ARBA" id="ARBA00071661"/>
    </source>
</evidence>
<dbReference type="PROSITE" id="PS51543">
    <property type="entry name" value="FYRC"/>
    <property type="match status" value="1"/>
</dbReference>
<dbReference type="SMART" id="SM00541">
    <property type="entry name" value="FYRN"/>
    <property type="match status" value="1"/>
</dbReference>
<dbReference type="PROSITE" id="PS50868">
    <property type="entry name" value="POST_SET"/>
    <property type="match status" value="1"/>
</dbReference>
<dbReference type="Pfam" id="PF00856">
    <property type="entry name" value="SET"/>
    <property type="match status" value="1"/>
</dbReference>
<feature type="domain" description="PHD-type" evidence="20">
    <location>
        <begin position="679"/>
        <end position="787"/>
    </location>
</feature>
<keyword evidence="13" id="KW-0238">DNA-binding</keyword>
<name>A0AAN9A1B4_HALRR</name>
<evidence type="ECO:0000256" key="5">
    <source>
        <dbReference type="ARBA" id="ARBA00022691"/>
    </source>
</evidence>
<keyword evidence="8" id="KW-0863">Zinc-finger</keyword>
<reference evidence="21 22" key="1">
    <citation type="submission" date="2023-11" db="EMBL/GenBank/DDBJ databases">
        <title>Halocaridina rubra genome assembly.</title>
        <authorList>
            <person name="Smith C."/>
        </authorList>
    </citation>
    <scope>NUCLEOTIDE SEQUENCE [LARGE SCALE GENOMIC DNA]</scope>
    <source>
        <strain evidence="21">EP-1</strain>
        <tissue evidence="21">Whole</tissue>
    </source>
</reference>
<dbReference type="GO" id="GO:0008270">
    <property type="term" value="F:zinc ion binding"/>
    <property type="evidence" value="ECO:0007669"/>
    <property type="project" value="UniProtKB-KW"/>
</dbReference>
<feature type="region of interest" description="Disordered" evidence="17">
    <location>
        <begin position="1281"/>
        <end position="1326"/>
    </location>
</feature>
<evidence type="ECO:0000259" key="18">
    <source>
        <dbReference type="PROSITE" id="PS50280"/>
    </source>
</evidence>
<dbReference type="InterPro" id="IPR001965">
    <property type="entry name" value="Znf_PHD"/>
</dbReference>
<dbReference type="Pfam" id="PF13771">
    <property type="entry name" value="zf-HC5HC2H"/>
    <property type="match status" value="1"/>
</dbReference>
<accession>A0AAN9A1B4</accession>
<dbReference type="GO" id="GO:0035097">
    <property type="term" value="C:histone methyltransferase complex"/>
    <property type="evidence" value="ECO:0007669"/>
    <property type="project" value="TreeGrafter"/>
</dbReference>
<feature type="region of interest" description="Disordered" evidence="17">
    <location>
        <begin position="1160"/>
        <end position="1209"/>
    </location>
</feature>
<feature type="compositionally biased region" description="Polar residues" evidence="17">
    <location>
        <begin position="1230"/>
        <end position="1240"/>
    </location>
</feature>
<feature type="region of interest" description="Disordered" evidence="17">
    <location>
        <begin position="2040"/>
        <end position="2060"/>
    </location>
</feature>
<dbReference type="GO" id="GO:0003677">
    <property type="term" value="F:DNA binding"/>
    <property type="evidence" value="ECO:0007669"/>
    <property type="project" value="UniProtKB-KW"/>
</dbReference>
<feature type="compositionally biased region" description="Low complexity" evidence="17">
    <location>
        <begin position="1474"/>
        <end position="1486"/>
    </location>
</feature>
<dbReference type="PROSITE" id="PS50280">
    <property type="entry name" value="SET"/>
    <property type="match status" value="1"/>
</dbReference>